<dbReference type="Proteomes" id="UP000318199">
    <property type="component" value="Unassembled WGS sequence"/>
</dbReference>
<evidence type="ECO:0000313" key="3">
    <source>
        <dbReference type="EMBL" id="TWO69036.1"/>
    </source>
</evidence>
<organism evidence="3 4">
    <name type="scientific">Caenimonas sedimenti</name>
    <dbReference type="NCBI Taxonomy" id="2596921"/>
    <lineage>
        <taxon>Bacteria</taxon>
        <taxon>Pseudomonadati</taxon>
        <taxon>Pseudomonadota</taxon>
        <taxon>Betaproteobacteria</taxon>
        <taxon>Burkholderiales</taxon>
        <taxon>Comamonadaceae</taxon>
        <taxon>Caenimonas</taxon>
    </lineage>
</organism>
<dbReference type="EMBL" id="VOBQ01000016">
    <property type="protein sequence ID" value="TWO69036.1"/>
    <property type="molecule type" value="Genomic_DNA"/>
</dbReference>
<dbReference type="Pfam" id="PF08241">
    <property type="entry name" value="Methyltransf_11"/>
    <property type="match status" value="1"/>
</dbReference>
<reference evidence="3 4" key="1">
    <citation type="submission" date="2019-07" db="EMBL/GenBank/DDBJ databases">
        <title>Caenimonas sedimenti sp. nov., isolated from activated sludge.</title>
        <authorList>
            <person name="Xu J."/>
        </authorList>
    </citation>
    <scope>NUCLEOTIDE SEQUENCE [LARGE SCALE GENOMIC DNA]</scope>
    <source>
        <strain evidence="3 4">HX-9-20</strain>
    </source>
</reference>
<dbReference type="GO" id="GO:0008757">
    <property type="term" value="F:S-adenosylmethionine-dependent methyltransferase activity"/>
    <property type="evidence" value="ECO:0007669"/>
    <property type="project" value="InterPro"/>
</dbReference>
<dbReference type="SUPFAM" id="SSF53335">
    <property type="entry name" value="S-adenosyl-L-methionine-dependent methyltransferases"/>
    <property type="match status" value="1"/>
</dbReference>
<dbReference type="AlphaFoldDB" id="A0A562ZL13"/>
<dbReference type="GO" id="GO:0032259">
    <property type="term" value="P:methylation"/>
    <property type="evidence" value="ECO:0007669"/>
    <property type="project" value="UniProtKB-KW"/>
</dbReference>
<dbReference type="RefSeq" id="WP_145894846.1">
    <property type="nucleotide sequence ID" value="NZ_VOBQ01000016.1"/>
</dbReference>
<feature type="domain" description="Methyltransferase type 11" evidence="1">
    <location>
        <begin position="46"/>
        <end position="145"/>
    </location>
</feature>
<feature type="domain" description="Methyltransferase regulatory" evidence="2">
    <location>
        <begin position="216"/>
        <end position="299"/>
    </location>
</feature>
<gene>
    <name evidence="3" type="ORF">FN976_20055</name>
</gene>
<proteinExistence type="predicted"/>
<protein>
    <submittedName>
        <fullName evidence="3">Methyltransferase domain-containing protein</fullName>
    </submittedName>
</protein>
<keyword evidence="4" id="KW-1185">Reference proteome</keyword>
<dbReference type="OrthoDB" id="323463at2"/>
<keyword evidence="3" id="KW-0808">Transferase</keyword>
<sequence>MSDWTSGYMAEVGYTYGCYGELSAERLRLAFLSAGLALPPLGTACELGYGQGLGANINAAATLTRWYGTDFLPAQAAYAQELTAIAGHGAQLQDQGFAEFCLREDLPDFDFIGLHGTWSWVNDENRSVIVDFLRRKLKPGGVAYISYNTQPGWANMVPMRHLIAEHARVMGSPGQGISARIAGALEFGEKLLELNPAYAQANPEVKARFAKLRSHDRAYLAHEYFNRNWNAMPFADLAEWLAPAKLEFACSAYIRDHIDEVNFTPAQLAFLRAIPHANLKQTARDYFVDQQFRRDYWVKGARRIGLVEQMEQWRGMRPVLVVPRAEVALKMKAPVGDVELQPALYAPVLDALADHQVHSVAELEQALAPKGLGLPQLLQAVRMLYAKGDLVFAQDEALQTQVAERCHRLNAHLMKRSCNTEEGLFLASPVTGTGVPMPRFHQLFMLARNAGRQEPAGLAAYALDILQANREKIVKEGRPIASADESLAELVRQAEEFMRARLPVLEALQVR</sequence>
<dbReference type="Gene3D" id="3.40.50.150">
    <property type="entry name" value="Vaccinia Virus protein VP39"/>
    <property type="match status" value="1"/>
</dbReference>
<dbReference type="InterPro" id="IPR029063">
    <property type="entry name" value="SAM-dependent_MTases_sf"/>
</dbReference>
<name>A0A562ZL13_9BURK</name>
<evidence type="ECO:0000259" key="1">
    <source>
        <dbReference type="Pfam" id="PF08241"/>
    </source>
</evidence>
<dbReference type="InterPro" id="IPR013216">
    <property type="entry name" value="Methyltransf_11"/>
</dbReference>
<dbReference type="InterPro" id="IPR018773">
    <property type="entry name" value="MeTrfase_reg_dom_prd"/>
</dbReference>
<keyword evidence="3" id="KW-0489">Methyltransferase</keyword>
<accession>A0A562ZL13</accession>
<comment type="caution">
    <text evidence="3">The sequence shown here is derived from an EMBL/GenBank/DDBJ whole genome shotgun (WGS) entry which is preliminary data.</text>
</comment>
<evidence type="ECO:0000313" key="4">
    <source>
        <dbReference type="Proteomes" id="UP000318199"/>
    </source>
</evidence>
<dbReference type="Pfam" id="PF10119">
    <property type="entry name" value="MethyTransf_Reg"/>
    <property type="match status" value="1"/>
</dbReference>
<evidence type="ECO:0000259" key="2">
    <source>
        <dbReference type="Pfam" id="PF10119"/>
    </source>
</evidence>